<protein>
    <recommendedName>
        <fullName evidence="4">DUF1275 domain-containing protein</fullName>
    </recommendedName>
</protein>
<dbReference type="InterPro" id="IPR010699">
    <property type="entry name" value="DUF1275"/>
</dbReference>
<dbReference type="AlphaFoldDB" id="A0A1A0MYE8"/>
<keyword evidence="1" id="KW-0472">Membrane</keyword>
<organism evidence="2 3">
    <name type="scientific">Mycolicibacterium mucogenicum</name>
    <name type="common">Mycobacterium mucogenicum</name>
    <dbReference type="NCBI Taxonomy" id="56689"/>
    <lineage>
        <taxon>Bacteria</taxon>
        <taxon>Bacillati</taxon>
        <taxon>Actinomycetota</taxon>
        <taxon>Actinomycetes</taxon>
        <taxon>Mycobacteriales</taxon>
        <taxon>Mycobacteriaceae</taxon>
        <taxon>Mycolicibacterium</taxon>
    </lineage>
</organism>
<reference evidence="2 3" key="1">
    <citation type="submission" date="2016-06" db="EMBL/GenBank/DDBJ databases">
        <authorList>
            <person name="Kjaerup R.B."/>
            <person name="Dalgaard T.S."/>
            <person name="Juul-Madsen H.R."/>
        </authorList>
    </citation>
    <scope>NUCLEOTIDE SEQUENCE [LARGE SCALE GENOMIC DNA]</scope>
    <source>
        <strain evidence="2 3">1199456.5</strain>
    </source>
</reference>
<comment type="caution">
    <text evidence="2">The sequence shown here is derived from an EMBL/GenBank/DDBJ whole genome shotgun (WGS) entry which is preliminary data.</text>
</comment>
<feature type="transmembrane region" description="Helical" evidence="1">
    <location>
        <begin position="106"/>
        <end position="123"/>
    </location>
</feature>
<dbReference type="Proteomes" id="UP000093962">
    <property type="component" value="Unassembled WGS sequence"/>
</dbReference>
<name>A0A1A0MYE8_MYCMU</name>
<sequence length="251" mass="26948">MDEQSPDRVVSKEAAIGPEARLSWLLSWLAGMIGAVAFLHSAGYFVTFMTGNTERAVLGWFDVAERQKVSGAGPQAALWLMACFLAGVFVASFLRRRYWQNHPHGATALVTSGLLVASVVELYEDGWYYEDVNFTGILIICFSVGALNTSFVKNGEVAVPLSYVTGTVVKLGQGLERHICGKGTVYDWLGYLALLGSFMIGAGVGGGLADRLTGPQLIGTVGIICGATTLVTFFHSDKRHREPEQAPEPAA</sequence>
<feature type="transmembrane region" description="Helical" evidence="1">
    <location>
        <begin position="22"/>
        <end position="46"/>
    </location>
</feature>
<evidence type="ECO:0000313" key="3">
    <source>
        <dbReference type="Proteomes" id="UP000093962"/>
    </source>
</evidence>
<accession>A0A1A0MYE8</accession>
<dbReference type="Pfam" id="PF06912">
    <property type="entry name" value="DUF1275"/>
    <property type="match status" value="1"/>
</dbReference>
<dbReference type="PANTHER" id="PTHR37314">
    <property type="entry name" value="SLR0142 PROTEIN"/>
    <property type="match status" value="1"/>
</dbReference>
<feature type="transmembrane region" description="Helical" evidence="1">
    <location>
        <begin position="76"/>
        <end position="94"/>
    </location>
</feature>
<feature type="transmembrane region" description="Helical" evidence="1">
    <location>
        <begin position="135"/>
        <end position="152"/>
    </location>
</feature>
<feature type="transmembrane region" description="Helical" evidence="1">
    <location>
        <begin position="215"/>
        <end position="234"/>
    </location>
</feature>
<dbReference type="RefSeq" id="WP_064858025.1">
    <property type="nucleotide sequence ID" value="NZ_LZSF01000063.1"/>
</dbReference>
<keyword evidence="1" id="KW-1133">Transmembrane helix</keyword>
<evidence type="ECO:0008006" key="4">
    <source>
        <dbReference type="Google" id="ProtNLM"/>
    </source>
</evidence>
<evidence type="ECO:0000256" key="1">
    <source>
        <dbReference type="SAM" id="Phobius"/>
    </source>
</evidence>
<evidence type="ECO:0000313" key="2">
    <source>
        <dbReference type="EMBL" id="OBA90076.1"/>
    </source>
</evidence>
<proteinExistence type="predicted"/>
<gene>
    <name evidence="2" type="ORF">A5642_13500</name>
</gene>
<dbReference type="EMBL" id="LZSF01000063">
    <property type="protein sequence ID" value="OBA90076.1"/>
    <property type="molecule type" value="Genomic_DNA"/>
</dbReference>
<dbReference type="OrthoDB" id="3544269at2"/>
<feature type="transmembrane region" description="Helical" evidence="1">
    <location>
        <begin position="188"/>
        <end position="209"/>
    </location>
</feature>
<dbReference type="PANTHER" id="PTHR37314:SF4">
    <property type="entry name" value="UPF0700 TRANSMEMBRANE PROTEIN YOAK"/>
    <property type="match status" value="1"/>
</dbReference>
<keyword evidence="1" id="KW-0812">Transmembrane</keyword>